<organism evidence="3 4">
    <name type="scientific">Frankliniella occidentalis</name>
    <name type="common">Western flower thrips</name>
    <name type="synonym">Euthrips occidentalis</name>
    <dbReference type="NCBI Taxonomy" id="133901"/>
    <lineage>
        <taxon>Eukaryota</taxon>
        <taxon>Metazoa</taxon>
        <taxon>Ecdysozoa</taxon>
        <taxon>Arthropoda</taxon>
        <taxon>Hexapoda</taxon>
        <taxon>Insecta</taxon>
        <taxon>Pterygota</taxon>
        <taxon>Neoptera</taxon>
        <taxon>Paraneoptera</taxon>
        <taxon>Thysanoptera</taxon>
        <taxon>Terebrantia</taxon>
        <taxon>Thripoidea</taxon>
        <taxon>Thripidae</taxon>
        <taxon>Frankliniella</taxon>
    </lineage>
</organism>
<proteinExistence type="predicted"/>
<evidence type="ECO:0000256" key="1">
    <source>
        <dbReference type="PROSITE-ProRule" id="PRU00042"/>
    </source>
</evidence>
<dbReference type="PANTHER" id="PTHR31912:SF35">
    <property type="entry name" value="C2H2-TYPE DOMAIN-CONTAINING PROTEIN"/>
    <property type="match status" value="1"/>
</dbReference>
<dbReference type="InterPro" id="IPR013087">
    <property type="entry name" value="Znf_C2H2_type"/>
</dbReference>
<dbReference type="OrthoDB" id="6764509at2759"/>
<dbReference type="PROSITE" id="PS00028">
    <property type="entry name" value="ZINC_FINGER_C2H2_1"/>
    <property type="match status" value="1"/>
</dbReference>
<reference evidence="4" key="1">
    <citation type="submission" date="2025-08" db="UniProtKB">
        <authorList>
            <consortium name="RefSeq"/>
        </authorList>
    </citation>
    <scope>IDENTIFICATION</scope>
    <source>
        <tissue evidence="4">Whole organism</tissue>
    </source>
</reference>
<dbReference type="PANTHER" id="PTHR31912">
    <property type="entry name" value="IP13529P"/>
    <property type="match status" value="1"/>
</dbReference>
<keyword evidence="1" id="KW-0862">Zinc</keyword>
<dbReference type="GeneID" id="113215492"/>
<feature type="domain" description="C2H2-type" evidence="2">
    <location>
        <begin position="66"/>
        <end position="94"/>
    </location>
</feature>
<keyword evidence="1" id="KW-0863">Zinc-finger</keyword>
<dbReference type="SMART" id="SM00355">
    <property type="entry name" value="ZnF_C2H2"/>
    <property type="match status" value="4"/>
</dbReference>
<keyword evidence="1" id="KW-0479">Metal-binding</keyword>
<gene>
    <name evidence="4" type="primary">LOC113215492</name>
</gene>
<evidence type="ECO:0000313" key="4">
    <source>
        <dbReference type="RefSeq" id="XP_026290906.2"/>
    </source>
</evidence>
<protein>
    <submittedName>
        <fullName evidence="4">Uncharacterized protein LOC113215492</fullName>
    </submittedName>
</protein>
<dbReference type="KEGG" id="foc:113215492"/>
<dbReference type="RefSeq" id="XP_026290906.2">
    <property type="nucleotide sequence ID" value="XM_026435121.2"/>
</dbReference>
<evidence type="ECO:0000259" key="2">
    <source>
        <dbReference type="PROSITE" id="PS50157"/>
    </source>
</evidence>
<accession>A0A6J1TJA2</accession>
<dbReference type="GO" id="GO:0008270">
    <property type="term" value="F:zinc ion binding"/>
    <property type="evidence" value="ECO:0007669"/>
    <property type="project" value="UniProtKB-KW"/>
</dbReference>
<keyword evidence="3" id="KW-1185">Reference proteome</keyword>
<dbReference type="PROSITE" id="PS50157">
    <property type="entry name" value="ZINC_FINGER_C2H2_2"/>
    <property type="match status" value="1"/>
</dbReference>
<name>A0A6J1TJA2_FRAOC</name>
<dbReference type="AlphaFoldDB" id="A0A6J1TJA2"/>
<dbReference type="Proteomes" id="UP000504606">
    <property type="component" value="Unplaced"/>
</dbReference>
<evidence type="ECO:0000313" key="3">
    <source>
        <dbReference type="Proteomes" id="UP000504606"/>
    </source>
</evidence>
<sequence length="968" mass="110936">MGNSLEAWRAAIGSFCPAACAGPKKNQLQDFIGIDFNCKYYRLFWFLVLTSLLIIANVESNPGPAYQCQKCSETFETLRGNAEHQQSVHSLERKFVYSCAWPSCGHLIFCTFKALSVHLCKFHDKDTRSNVGTERLQCSSPGCTQEASSMTNLCHHLINDHGVKSNETIRCPFPSCKRGPYKISTFRVHLSDYHDGWLHNKSSTISETSIENAGLFDFDLNTSMNDDDPPTTENQFEEHHENNEIHEETRFYQQVARFYLMMEAEFMLPTSTVQAISVALANLFRVNIGFIKKAAIRELEGIQLSPTEKENMLSALLLSDKLFCCHSKEINGASFITDATRKTFYKRNFTYIEPQEINLSKDPTSRKCIHVVSIKETREVLLPCPSIKKQVEESFRSQEQGPRSDNCFSDYRDGSVYKNSNSSKKRTIDLNIFMDSFNPLKDLGAAADNYDTLGMYMTIGNLKPHIRSKLQSMHLVMLIPKFKDMYKQFKDKCFKHVISELKLLEENGINFNGEIIPVVLQFLIGDSKGQNQIGGFVESFTALHYCRFCPMSRDDFRATPWGRSEQLRTKESYREDVREFKRLKLDDNAISHYNGVKSSSPFNELNDFHVTDPRLCPCIAHDIFEAIGDRYDMSEIINHLVENSWFSLATLNSLIRKFKYSSSDLKNKPGKVQENKMGGHAIQNWTLLRLLPIIIGESRILDPSDAYWQLYLKLKNITEYVCAPSITIDQVDLLKLLIEEYLFDRQNLLDRLPQPKHHFLNHYSELIELMGPLIHLFTMRFESVHKFFKQCARNAKNTINIGMTMSKKSALYFCYLSTGFWNPEGIATVGEEVLDIYSDTHDQDTRAEMRRQSFSVNAHEAKCVAIGDNEIKKEDWLLLKCTSVNTIIVGFVQCIVINEGVVTFVMKQFTSSLWADYGLYKIDQNSELGILSTPYTDLSYPRAQSVYSFGGHQCFSLKHQLVCSAYED</sequence>